<evidence type="ECO:0000256" key="10">
    <source>
        <dbReference type="ARBA" id="ARBA00022964"/>
    </source>
</evidence>
<dbReference type="InterPro" id="IPR004360">
    <property type="entry name" value="Glyas_Fos-R_dOase_dom"/>
</dbReference>
<dbReference type="InterPro" id="IPR029068">
    <property type="entry name" value="Glyas_Bleomycin-R_OHBP_Dase"/>
</dbReference>
<evidence type="ECO:0000259" key="16">
    <source>
        <dbReference type="PROSITE" id="PS51819"/>
    </source>
</evidence>
<comment type="catalytic activity">
    <reaction evidence="1">
        <text>catechol + O2 = (2Z,4E)-2-hydroxy-6-oxohexa-2,4-dienoate + H(+)</text>
        <dbReference type="Rhea" id="RHEA:17337"/>
        <dbReference type="ChEBI" id="CHEBI:15378"/>
        <dbReference type="ChEBI" id="CHEBI:15379"/>
        <dbReference type="ChEBI" id="CHEBI:18135"/>
        <dbReference type="ChEBI" id="CHEBI:71198"/>
        <dbReference type="EC" id="1.13.11.2"/>
    </reaction>
</comment>
<dbReference type="Pfam" id="PF00903">
    <property type="entry name" value="Glyoxalase"/>
    <property type="match status" value="1"/>
</dbReference>
<evidence type="ECO:0000256" key="14">
    <source>
        <dbReference type="ARBA" id="ARBA00031146"/>
    </source>
</evidence>
<proteinExistence type="inferred from homology"/>
<feature type="domain" description="VOC" evidence="16">
    <location>
        <begin position="8"/>
        <end position="123"/>
    </location>
</feature>
<dbReference type="InterPro" id="IPR037523">
    <property type="entry name" value="VOC_core"/>
</dbReference>
<keyword evidence="12 15" id="KW-0408">Iron</keyword>
<name>Q9ZAY0_9SPHN</name>
<evidence type="ECO:0000256" key="2">
    <source>
        <dbReference type="ARBA" id="ARBA00001954"/>
    </source>
</evidence>
<dbReference type="InterPro" id="IPR054560">
    <property type="entry name" value="XylE-like_N"/>
</dbReference>
<keyword evidence="11 15" id="KW-0560">Oxidoreductase</keyword>
<evidence type="ECO:0000256" key="5">
    <source>
        <dbReference type="ARBA" id="ARBA00013117"/>
    </source>
</evidence>
<evidence type="ECO:0000256" key="13">
    <source>
        <dbReference type="ARBA" id="ARBA00030369"/>
    </source>
</evidence>
<dbReference type="SUPFAM" id="SSF54593">
    <property type="entry name" value="Glyoxalase/Bleomycin resistance protein/Dihydroxybiphenyl dioxygenase"/>
    <property type="match status" value="1"/>
</dbReference>
<evidence type="ECO:0000256" key="15">
    <source>
        <dbReference type="RuleBase" id="RU000683"/>
    </source>
</evidence>
<evidence type="ECO:0000256" key="4">
    <source>
        <dbReference type="ARBA" id="ARBA00011881"/>
    </source>
</evidence>
<protein>
    <recommendedName>
        <fullName evidence="6">Metapyrocatechase</fullName>
        <ecNumber evidence="5">1.13.11.2</ecNumber>
    </recommendedName>
    <alternativeName>
        <fullName evidence="14">CatO2ase</fullName>
    </alternativeName>
    <alternativeName>
        <fullName evidence="13">Catechol 2,3-dioxygenase</fullName>
    </alternativeName>
</protein>
<dbReference type="InterPro" id="IPR000486">
    <property type="entry name" value="Xdiol_ring_cleave_dOase_1/2"/>
</dbReference>
<dbReference type="Gene3D" id="3.10.180.10">
    <property type="entry name" value="2,3-Dihydroxybiphenyl 1,2-Dioxygenase, domain 1"/>
    <property type="match status" value="2"/>
</dbReference>
<dbReference type="EMBL" id="U73128">
    <property type="protein sequence ID" value="AAD11452.1"/>
    <property type="molecule type" value="Genomic_DNA"/>
</dbReference>
<keyword evidence="9 15" id="KW-0058">Aromatic hydrocarbons catabolism</keyword>
<dbReference type="PROSITE" id="PS51819">
    <property type="entry name" value="VOC"/>
    <property type="match status" value="2"/>
</dbReference>
<comment type="similarity">
    <text evidence="3 15">Belongs to the extradiol ring-cleavage dioxygenase family.</text>
</comment>
<accession>Q9ZAY0</accession>
<dbReference type="PROSITE" id="PS00082">
    <property type="entry name" value="EXTRADIOL_DIOXYGENAS"/>
    <property type="match status" value="1"/>
</dbReference>
<keyword evidence="7" id="KW-0479">Metal-binding</keyword>
<dbReference type="AlphaFoldDB" id="Q9ZAY0"/>
<dbReference type="CDD" id="cd07243">
    <property type="entry name" value="2_3_CTD_C"/>
    <property type="match status" value="1"/>
</dbReference>
<comment type="cofactor">
    <cofactor evidence="2 15">
        <name>Fe(2+)</name>
        <dbReference type="ChEBI" id="CHEBI:29033"/>
    </cofactor>
</comment>
<dbReference type="Pfam" id="PF22247">
    <property type="entry name" value="Diox-like_N"/>
    <property type="match status" value="1"/>
</dbReference>
<evidence type="ECO:0000256" key="6">
    <source>
        <dbReference type="ARBA" id="ARBA00022190"/>
    </source>
</evidence>
<dbReference type="NCBIfam" id="TIGR03211">
    <property type="entry name" value="catechol_2_3"/>
    <property type="match status" value="1"/>
</dbReference>
<dbReference type="GO" id="GO:0008198">
    <property type="term" value="F:ferrous iron binding"/>
    <property type="evidence" value="ECO:0007669"/>
    <property type="project" value="InterPro"/>
</dbReference>
<evidence type="ECO:0000256" key="8">
    <source>
        <dbReference type="ARBA" id="ARBA00022737"/>
    </source>
</evidence>
<evidence type="ECO:0000256" key="7">
    <source>
        <dbReference type="ARBA" id="ARBA00022723"/>
    </source>
</evidence>
<reference evidence="17" key="1">
    <citation type="submission" date="1996-10" db="EMBL/GenBank/DDBJ databases">
        <authorList>
            <person name="Ahn Y."/>
            <person name="Sayler G.S."/>
        </authorList>
    </citation>
    <scope>NUCLEOTIDE SEQUENCE</scope>
    <source>
        <strain evidence="17">A8AN3</strain>
    </source>
</reference>
<dbReference type="GO" id="GO:0018577">
    <property type="term" value="F:catechol 2,3-dioxygenase activity"/>
    <property type="evidence" value="ECO:0007669"/>
    <property type="project" value="UniProtKB-EC"/>
</dbReference>
<feature type="domain" description="VOC" evidence="16">
    <location>
        <begin position="150"/>
        <end position="270"/>
    </location>
</feature>
<evidence type="ECO:0000256" key="9">
    <source>
        <dbReference type="ARBA" id="ARBA00022797"/>
    </source>
</evidence>
<comment type="subunit">
    <text evidence="4">Homotetramer.</text>
</comment>
<keyword evidence="10 15" id="KW-0223">Dioxygenase</keyword>
<evidence type="ECO:0000256" key="1">
    <source>
        <dbReference type="ARBA" id="ARBA00000163"/>
    </source>
</evidence>
<dbReference type="EC" id="1.13.11.2" evidence="5"/>
<dbReference type="InterPro" id="IPR017624">
    <property type="entry name" value="Catechol_2-3_dOase"/>
</dbReference>
<dbReference type="CDD" id="cd07265">
    <property type="entry name" value="2_3_CTD_N"/>
    <property type="match status" value="1"/>
</dbReference>
<sequence>MAVTGVLRPGFVQMRVLDLEESIQHYRDRIGLDMVGEPADGRVFFRAFDEFDRHSVILREADTPGLDQIGFKVASEADLDAFKARLVAMGVPVRDIPSGEDPGVGRRVRFSTPTRHVFDLYAQMDISEFAPMTKNPDVWHREPRGMRATRFDHCALNGIDIAGSAKIFVEALDFSVTEEAVDESTGQRLAIFLSCSNKAHDIAFIGYNEDAKLHHTSFRLDSWNDVGHAADVITRYDISIDIGPTRHGITRGQTIYFFDPSGNRNETFSGGYDYYPDNPRRVWSADQAGKAIFYYQRVLNERFMTVMT</sequence>
<organism evidence="17">
    <name type="scientific">Sphingomonas sp. A8AN3</name>
    <dbReference type="NCBI Taxonomy" id="53465"/>
    <lineage>
        <taxon>Bacteria</taxon>
        <taxon>Pseudomonadati</taxon>
        <taxon>Pseudomonadota</taxon>
        <taxon>Alphaproteobacteria</taxon>
        <taxon>Sphingomonadales</taxon>
        <taxon>Sphingomonadaceae</taxon>
        <taxon>Sphingomonas</taxon>
    </lineage>
</organism>
<keyword evidence="8" id="KW-0677">Repeat</keyword>
<evidence type="ECO:0000256" key="12">
    <source>
        <dbReference type="ARBA" id="ARBA00023004"/>
    </source>
</evidence>
<evidence type="ECO:0000313" key="17">
    <source>
        <dbReference type="EMBL" id="AAD11452.1"/>
    </source>
</evidence>
<evidence type="ECO:0000256" key="3">
    <source>
        <dbReference type="ARBA" id="ARBA00008784"/>
    </source>
</evidence>
<evidence type="ECO:0000256" key="11">
    <source>
        <dbReference type="ARBA" id="ARBA00023002"/>
    </source>
</evidence>